<gene>
    <name evidence="5" type="ORF">M9Y10_026574</name>
</gene>
<reference evidence="5 6" key="1">
    <citation type="submission" date="2024-04" db="EMBL/GenBank/DDBJ databases">
        <title>Tritrichomonas musculus Genome.</title>
        <authorList>
            <person name="Alves-Ferreira E."/>
            <person name="Grigg M."/>
            <person name="Lorenzi H."/>
            <person name="Galac M."/>
        </authorList>
    </citation>
    <scope>NUCLEOTIDE SEQUENCE [LARGE SCALE GENOMIC DNA]</scope>
    <source>
        <strain evidence="5 6">EAF2021</strain>
    </source>
</reference>
<dbReference type="PANTHER" id="PTHR24198:SF165">
    <property type="entry name" value="ANKYRIN REPEAT-CONTAINING PROTEIN-RELATED"/>
    <property type="match status" value="1"/>
</dbReference>
<name>A0ABR2H5X4_9EUKA</name>
<keyword evidence="1" id="KW-0677">Repeat</keyword>
<keyword evidence="2 3" id="KW-0040">ANK repeat</keyword>
<dbReference type="EMBL" id="JAPFFF010000040">
    <property type="protein sequence ID" value="KAK8841634.1"/>
    <property type="molecule type" value="Genomic_DNA"/>
</dbReference>
<accession>A0ABR2H5X4</accession>
<dbReference type="Proteomes" id="UP001470230">
    <property type="component" value="Unassembled WGS sequence"/>
</dbReference>
<evidence type="ECO:0008006" key="7">
    <source>
        <dbReference type="Google" id="ProtNLM"/>
    </source>
</evidence>
<comment type="caution">
    <text evidence="5">The sequence shown here is derived from an EMBL/GenBank/DDBJ whole genome shotgun (WGS) entry which is preliminary data.</text>
</comment>
<protein>
    <recommendedName>
        <fullName evidence="7">DUF3447 domain-containing protein</fullName>
    </recommendedName>
</protein>
<dbReference type="InterPro" id="IPR002110">
    <property type="entry name" value="Ankyrin_rpt"/>
</dbReference>
<dbReference type="InterPro" id="IPR036770">
    <property type="entry name" value="Ankyrin_rpt-contain_sf"/>
</dbReference>
<feature type="repeat" description="ANK" evidence="3">
    <location>
        <begin position="119"/>
        <end position="151"/>
    </location>
</feature>
<proteinExistence type="predicted"/>
<dbReference type="PROSITE" id="PS50088">
    <property type="entry name" value="ANK_REPEAT"/>
    <property type="match status" value="3"/>
</dbReference>
<evidence type="ECO:0000256" key="4">
    <source>
        <dbReference type="SAM" id="MobiDB-lite"/>
    </source>
</evidence>
<dbReference type="SMART" id="SM00248">
    <property type="entry name" value="ANK"/>
    <property type="match status" value="11"/>
</dbReference>
<feature type="repeat" description="ANK" evidence="3">
    <location>
        <begin position="234"/>
        <end position="257"/>
    </location>
</feature>
<dbReference type="Pfam" id="PF00023">
    <property type="entry name" value="Ank"/>
    <property type="match status" value="1"/>
</dbReference>
<keyword evidence="6" id="KW-1185">Reference proteome</keyword>
<dbReference type="SUPFAM" id="SSF48403">
    <property type="entry name" value="Ankyrin repeat"/>
    <property type="match status" value="2"/>
</dbReference>
<evidence type="ECO:0000313" key="6">
    <source>
        <dbReference type="Proteomes" id="UP001470230"/>
    </source>
</evidence>
<dbReference type="PROSITE" id="PS50297">
    <property type="entry name" value="ANK_REP_REGION"/>
    <property type="match status" value="3"/>
</dbReference>
<organism evidence="5 6">
    <name type="scientific">Tritrichomonas musculus</name>
    <dbReference type="NCBI Taxonomy" id="1915356"/>
    <lineage>
        <taxon>Eukaryota</taxon>
        <taxon>Metamonada</taxon>
        <taxon>Parabasalia</taxon>
        <taxon>Tritrichomonadida</taxon>
        <taxon>Tritrichomonadidae</taxon>
        <taxon>Tritrichomonas</taxon>
    </lineage>
</organism>
<evidence type="ECO:0000256" key="1">
    <source>
        <dbReference type="ARBA" id="ARBA00022737"/>
    </source>
</evidence>
<evidence type="ECO:0000256" key="2">
    <source>
        <dbReference type="ARBA" id="ARBA00023043"/>
    </source>
</evidence>
<dbReference type="Pfam" id="PF12796">
    <property type="entry name" value="Ank_2"/>
    <property type="match status" value="2"/>
</dbReference>
<dbReference type="PANTHER" id="PTHR24198">
    <property type="entry name" value="ANKYRIN REPEAT AND PROTEIN KINASE DOMAIN-CONTAINING PROTEIN"/>
    <property type="match status" value="1"/>
</dbReference>
<dbReference type="Gene3D" id="1.25.40.20">
    <property type="entry name" value="Ankyrin repeat-containing domain"/>
    <property type="match status" value="3"/>
</dbReference>
<feature type="region of interest" description="Disordered" evidence="4">
    <location>
        <begin position="778"/>
        <end position="797"/>
    </location>
</feature>
<feature type="compositionally biased region" description="Acidic residues" evidence="4">
    <location>
        <begin position="781"/>
        <end position="797"/>
    </location>
</feature>
<evidence type="ECO:0000256" key="3">
    <source>
        <dbReference type="PROSITE-ProRule" id="PRU00023"/>
    </source>
</evidence>
<feature type="repeat" description="ANK" evidence="3">
    <location>
        <begin position="338"/>
        <end position="363"/>
    </location>
</feature>
<sequence length="797" mass="92173">MLFSTEYANYLYNVKPNSSCAKSKEEEELENSINQKILDSIIDDDEKKFIDLIYENCNDPSKANKVFRMSNYKFPHMMKFNPTYASLCAYFSSEKCFTALLNVFPEGILSEELKKLDDFKRSPIHFACFSGNLKIIRELEQANFDMNAKDIFGYNGSHYAAMSDQCDVIKYLYSKSCNVTSQCKATNMTPLQVACLCGSLEVVKFIYQVVLKNQKQSESLKDRLFFAYSSRNEKETTPLHYACIGGHDDIVKFIISNPSLCGSQKDSMNTDLRTPLLCACFYGSLNCVKALLTEKNMKLDMKNKKHLALVDASAGGYLDIVKYLLMNNEIDIHRETSENISALQAAVMNNHLDVVKYLVDLGAAKYFKREKIGHVMFHACKTENIDMIRYLDKVFNDVPYNDKYQIEPTSTRSNYKYRESVRKNESKSLTFGDMYMQQSCLFRNKKMINFFLEKNCNFNNLDVSKVIQCKAFKFLKFLIQKGFDINCSKNTSIELPIVTIMRFKNIDLIKHFISLGALLNGEIILKCKCIQLACKCGSFELFNYLMSFKPELKEEDIKSSLNSVFFNFSLSKYGKENDEENECLKIVDSLLSIQEIDMNSSINKDGSSTFVSIAAENRNIKLLELFEKHGTDFTDSALNFTEMIDEKFMPVYNYLKEHGCQFKKRVAKYGYTSNYRHACPLLKLLSVYIKYGYEKPDVLVFMLDFATPKQIIESEFHNKNLIDIFMKSNYYNGVLKAFSITKSIFYPKSSSVEQFEQWILQSNDQKLIDFIYNSGLQPAKEDEDFEEYEDTEEEDFY</sequence>
<evidence type="ECO:0000313" key="5">
    <source>
        <dbReference type="EMBL" id="KAK8841634.1"/>
    </source>
</evidence>